<evidence type="ECO:0000313" key="2">
    <source>
        <dbReference type="EMBL" id="KAJ9156440.1"/>
    </source>
</evidence>
<keyword evidence="3" id="KW-1185">Reference proteome</keyword>
<dbReference type="AlphaFoldDB" id="A0AA38S554"/>
<evidence type="ECO:0000256" key="1">
    <source>
        <dbReference type="SAM" id="MobiDB-lite"/>
    </source>
</evidence>
<comment type="caution">
    <text evidence="2">The sequence shown here is derived from an EMBL/GenBank/DDBJ whole genome shotgun (WGS) entry which is preliminary data.</text>
</comment>
<feature type="compositionally biased region" description="Polar residues" evidence="1">
    <location>
        <begin position="219"/>
        <end position="260"/>
    </location>
</feature>
<evidence type="ECO:0000313" key="3">
    <source>
        <dbReference type="Proteomes" id="UP001174694"/>
    </source>
</evidence>
<feature type="compositionally biased region" description="Polar residues" evidence="1">
    <location>
        <begin position="84"/>
        <end position="99"/>
    </location>
</feature>
<feature type="region of interest" description="Disordered" evidence="1">
    <location>
        <begin position="84"/>
        <end position="260"/>
    </location>
</feature>
<organism evidence="2 3">
    <name type="scientific">Pleurostoma richardsiae</name>
    <dbReference type="NCBI Taxonomy" id="41990"/>
    <lineage>
        <taxon>Eukaryota</taxon>
        <taxon>Fungi</taxon>
        <taxon>Dikarya</taxon>
        <taxon>Ascomycota</taxon>
        <taxon>Pezizomycotina</taxon>
        <taxon>Sordariomycetes</taxon>
        <taxon>Sordariomycetidae</taxon>
        <taxon>Calosphaeriales</taxon>
        <taxon>Pleurostomataceae</taxon>
        <taxon>Pleurostoma</taxon>
    </lineage>
</organism>
<sequence length="260" mass="27802">MSTLPAVSSLMPTIKCSSCGRQVEISMMGEHVCQGAPASELSPNSDSFAPFMPFNKAIHEKISPLPPVDTATANRSYLRQGQLTPASLSSGSRSVSPKTPNARPAAGRADEYFAPKIANEYGSTSPQQSRRQDGYGGFGDVEGDGTDQAYQAGNPNKQPLSLLTRMNTVAPGPFETGRRPSTRNISPIDGANGFSRSPSGNDRPGTGYDWTGAHDRRQGTATLSSHNTRYFAAASTSKKPHPTSNCRPRWIQSVNDQLGR</sequence>
<name>A0AA38S554_9PEZI</name>
<proteinExistence type="predicted"/>
<feature type="compositionally biased region" description="Polar residues" evidence="1">
    <location>
        <begin position="148"/>
        <end position="167"/>
    </location>
</feature>
<accession>A0AA38S554</accession>
<gene>
    <name evidence="2" type="ORF">NKR23_g1503</name>
</gene>
<protein>
    <submittedName>
        <fullName evidence="2">Uncharacterized protein</fullName>
    </submittedName>
</protein>
<reference evidence="2" key="1">
    <citation type="submission" date="2022-07" db="EMBL/GenBank/DDBJ databases">
        <title>Fungi with potential for degradation of polypropylene.</title>
        <authorList>
            <person name="Gostincar C."/>
        </authorList>
    </citation>
    <scope>NUCLEOTIDE SEQUENCE</scope>
    <source>
        <strain evidence="2">EXF-13308</strain>
    </source>
</reference>
<dbReference type="Proteomes" id="UP001174694">
    <property type="component" value="Unassembled WGS sequence"/>
</dbReference>
<dbReference type="EMBL" id="JANBVO010000002">
    <property type="protein sequence ID" value="KAJ9156440.1"/>
    <property type="molecule type" value="Genomic_DNA"/>
</dbReference>